<dbReference type="PROSITE" id="PS51257">
    <property type="entry name" value="PROKAR_LIPOPROTEIN"/>
    <property type="match status" value="1"/>
</dbReference>
<evidence type="ECO:0000256" key="1">
    <source>
        <dbReference type="SAM" id="MobiDB-lite"/>
    </source>
</evidence>
<gene>
    <name evidence="3" type="ORF">D7M11_24310</name>
</gene>
<evidence type="ECO:0000256" key="2">
    <source>
        <dbReference type="SAM" id="SignalP"/>
    </source>
</evidence>
<evidence type="ECO:0000313" key="3">
    <source>
        <dbReference type="EMBL" id="RKN77147.1"/>
    </source>
</evidence>
<evidence type="ECO:0000313" key="4">
    <source>
        <dbReference type="Proteomes" id="UP000282311"/>
    </source>
</evidence>
<dbReference type="InterPro" id="IPR006059">
    <property type="entry name" value="SBP"/>
</dbReference>
<reference evidence="3 4" key="1">
    <citation type="journal article" date="2007" name="Int. J. Syst. Evol. Microbiol.">
        <title>Paenibacillus ginsengarvi sp. nov., isolated from soil from ginseng cultivation.</title>
        <authorList>
            <person name="Yoon M.H."/>
            <person name="Ten L.N."/>
            <person name="Im W.T."/>
        </authorList>
    </citation>
    <scope>NUCLEOTIDE SEQUENCE [LARGE SCALE GENOMIC DNA]</scope>
    <source>
        <strain evidence="3 4">KCTC 13059</strain>
    </source>
</reference>
<dbReference type="Proteomes" id="UP000282311">
    <property type="component" value="Unassembled WGS sequence"/>
</dbReference>
<feature type="signal peptide" evidence="2">
    <location>
        <begin position="1"/>
        <end position="26"/>
    </location>
</feature>
<feature type="region of interest" description="Disordered" evidence="1">
    <location>
        <begin position="28"/>
        <end position="49"/>
    </location>
</feature>
<dbReference type="EMBL" id="RBAH01000020">
    <property type="protein sequence ID" value="RKN77147.1"/>
    <property type="molecule type" value="Genomic_DNA"/>
</dbReference>
<accession>A0A3B0BZ35</accession>
<feature type="chain" id="PRO_5017420905" evidence="2">
    <location>
        <begin position="27"/>
        <end position="449"/>
    </location>
</feature>
<dbReference type="SUPFAM" id="SSF53850">
    <property type="entry name" value="Periplasmic binding protein-like II"/>
    <property type="match status" value="1"/>
</dbReference>
<proteinExistence type="predicted"/>
<dbReference type="OrthoDB" id="9782846at2"/>
<dbReference type="Gene3D" id="3.40.190.10">
    <property type="entry name" value="Periplasmic binding protein-like II"/>
    <property type="match status" value="1"/>
</dbReference>
<dbReference type="PANTHER" id="PTHR43649">
    <property type="entry name" value="ARABINOSE-BINDING PROTEIN-RELATED"/>
    <property type="match status" value="1"/>
</dbReference>
<comment type="caution">
    <text evidence="3">The sequence shown here is derived from an EMBL/GenBank/DDBJ whole genome shotgun (WGS) entry which is preliminary data.</text>
</comment>
<dbReference type="AlphaFoldDB" id="A0A3B0BZ35"/>
<sequence>MNLFKTGCATLAAALVLLTAAGCGNSATGGTGSANSTDTGVSAEKPPEKRTEPVELVFYHAGGDWNQEGYFMKEYGDAIRAKFPNVTPKFIPTTAGSLTNLVASGQQLDIIVSSVGTAFSSVFPAGLQTDLDPFVKKYKFDVGRFEQTSIDMMRQMGEGKLYGLPLYTAPSPIYYNKDIFDKFGVAYPTDTMTWDDVYESAKKLTRSEGGVQYYGLAISPSHYLLRHQTSLKLVDPASLKVTINTDQTKAALENLLRFYQIPGYDANATKLSVAGQRQLFQKDHTAAMWLPVSTMHTAEELSGMNWDVAAFPTWKGLSGTGAQVYPYHLYMASSGKHQDQSFEVMQYLLSDEFQTAKSKQALFVSLLKSEAVRGAFGQDAPMYKGKHIQAMMPGKPAAPSPQSKYFSASTSRLATTAVQDIVLKGKDVNTALREAEEAIVKQIEADKNK</sequence>
<organism evidence="3 4">
    <name type="scientific">Paenibacillus ginsengarvi</name>
    <dbReference type="NCBI Taxonomy" id="400777"/>
    <lineage>
        <taxon>Bacteria</taxon>
        <taxon>Bacillati</taxon>
        <taxon>Bacillota</taxon>
        <taxon>Bacilli</taxon>
        <taxon>Bacillales</taxon>
        <taxon>Paenibacillaceae</taxon>
        <taxon>Paenibacillus</taxon>
    </lineage>
</organism>
<protein>
    <submittedName>
        <fullName evidence="3">Extracellular solute-binding protein</fullName>
    </submittedName>
</protein>
<dbReference type="PANTHER" id="PTHR43649:SF12">
    <property type="entry name" value="DIACETYLCHITOBIOSE BINDING PROTEIN DASA"/>
    <property type="match status" value="1"/>
</dbReference>
<keyword evidence="2" id="KW-0732">Signal</keyword>
<dbReference type="Pfam" id="PF01547">
    <property type="entry name" value="SBP_bac_1"/>
    <property type="match status" value="1"/>
</dbReference>
<name>A0A3B0BZ35_9BACL</name>
<keyword evidence="4" id="KW-1185">Reference proteome</keyword>
<dbReference type="RefSeq" id="WP_120749856.1">
    <property type="nucleotide sequence ID" value="NZ_RBAH01000020.1"/>
</dbReference>
<dbReference type="InterPro" id="IPR050490">
    <property type="entry name" value="Bact_solute-bd_prot1"/>
</dbReference>